<dbReference type="InterPro" id="IPR011006">
    <property type="entry name" value="CheY-like_superfamily"/>
</dbReference>
<accession>A0ABP7VNC4</accession>
<dbReference type="PANTHER" id="PTHR43280">
    <property type="entry name" value="ARAC-FAMILY TRANSCRIPTIONAL REGULATOR"/>
    <property type="match status" value="1"/>
</dbReference>
<gene>
    <name evidence="7" type="ORF">GCM10022410_15310</name>
</gene>
<dbReference type="PANTHER" id="PTHR43280:SF28">
    <property type="entry name" value="HTH-TYPE TRANSCRIPTIONAL ACTIVATOR RHAS"/>
    <property type="match status" value="1"/>
</dbReference>
<dbReference type="InterPro" id="IPR009057">
    <property type="entry name" value="Homeodomain-like_sf"/>
</dbReference>
<organism evidence="7 8">
    <name type="scientific">Amphibacillus indicireducens</name>
    <dbReference type="NCBI Taxonomy" id="1076330"/>
    <lineage>
        <taxon>Bacteria</taxon>
        <taxon>Bacillati</taxon>
        <taxon>Bacillota</taxon>
        <taxon>Bacilli</taxon>
        <taxon>Bacillales</taxon>
        <taxon>Bacillaceae</taxon>
        <taxon>Amphibacillus</taxon>
    </lineage>
</organism>
<keyword evidence="8" id="KW-1185">Reference proteome</keyword>
<keyword evidence="1" id="KW-0805">Transcription regulation</keyword>
<feature type="domain" description="HTH araC/xylS-type" evidence="5">
    <location>
        <begin position="147"/>
        <end position="245"/>
    </location>
</feature>
<proteinExistence type="predicted"/>
<protein>
    <recommendedName>
        <fullName evidence="9">Response regulator</fullName>
    </recommendedName>
</protein>
<evidence type="ECO:0000259" key="6">
    <source>
        <dbReference type="PROSITE" id="PS50110"/>
    </source>
</evidence>
<dbReference type="SMART" id="SM00342">
    <property type="entry name" value="HTH_ARAC"/>
    <property type="match status" value="1"/>
</dbReference>
<comment type="caution">
    <text evidence="4">Lacks conserved residue(s) required for the propagation of feature annotation.</text>
</comment>
<dbReference type="SUPFAM" id="SSF46689">
    <property type="entry name" value="Homeodomain-like"/>
    <property type="match status" value="2"/>
</dbReference>
<evidence type="ECO:0000256" key="4">
    <source>
        <dbReference type="PROSITE-ProRule" id="PRU00169"/>
    </source>
</evidence>
<dbReference type="InterPro" id="IPR018062">
    <property type="entry name" value="HTH_AraC-typ_CS"/>
</dbReference>
<evidence type="ECO:0000313" key="8">
    <source>
        <dbReference type="Proteomes" id="UP001501734"/>
    </source>
</evidence>
<dbReference type="Gene3D" id="1.10.10.60">
    <property type="entry name" value="Homeodomain-like"/>
    <property type="match status" value="2"/>
</dbReference>
<dbReference type="PROSITE" id="PS50110">
    <property type="entry name" value="RESPONSE_REGULATORY"/>
    <property type="match status" value="1"/>
</dbReference>
<dbReference type="RefSeq" id="WP_344911902.1">
    <property type="nucleotide sequence ID" value="NZ_BAABDL010000080.1"/>
</dbReference>
<dbReference type="Gene3D" id="3.40.50.2300">
    <property type="match status" value="1"/>
</dbReference>
<dbReference type="SUPFAM" id="SSF52172">
    <property type="entry name" value="CheY-like"/>
    <property type="match status" value="1"/>
</dbReference>
<name>A0ABP7VNC4_9BACI</name>
<dbReference type="SMART" id="SM00448">
    <property type="entry name" value="REC"/>
    <property type="match status" value="1"/>
</dbReference>
<evidence type="ECO:0008006" key="9">
    <source>
        <dbReference type="Google" id="ProtNLM"/>
    </source>
</evidence>
<keyword evidence="2" id="KW-0238">DNA-binding</keyword>
<dbReference type="Pfam" id="PF00072">
    <property type="entry name" value="Response_reg"/>
    <property type="match status" value="1"/>
</dbReference>
<keyword evidence="3" id="KW-0804">Transcription</keyword>
<evidence type="ECO:0000256" key="1">
    <source>
        <dbReference type="ARBA" id="ARBA00023015"/>
    </source>
</evidence>
<dbReference type="PROSITE" id="PS01124">
    <property type="entry name" value="HTH_ARAC_FAMILY_2"/>
    <property type="match status" value="1"/>
</dbReference>
<dbReference type="InterPro" id="IPR018060">
    <property type="entry name" value="HTH_AraC"/>
</dbReference>
<feature type="domain" description="Response regulatory" evidence="6">
    <location>
        <begin position="3"/>
        <end position="119"/>
    </location>
</feature>
<dbReference type="PROSITE" id="PS00041">
    <property type="entry name" value="HTH_ARAC_FAMILY_1"/>
    <property type="match status" value="1"/>
</dbReference>
<evidence type="ECO:0000256" key="3">
    <source>
        <dbReference type="ARBA" id="ARBA00023163"/>
    </source>
</evidence>
<evidence type="ECO:0000259" key="5">
    <source>
        <dbReference type="PROSITE" id="PS01124"/>
    </source>
</evidence>
<dbReference type="Pfam" id="PF12833">
    <property type="entry name" value="HTH_18"/>
    <property type="match status" value="1"/>
</dbReference>
<dbReference type="InterPro" id="IPR001789">
    <property type="entry name" value="Sig_transdc_resp-reg_receiver"/>
</dbReference>
<dbReference type="EMBL" id="BAABDL010000080">
    <property type="protein sequence ID" value="GAA4070500.1"/>
    <property type="molecule type" value="Genomic_DNA"/>
</dbReference>
<sequence length="257" mass="29957">MHNILLIDSNEQSIDKIKGKIDWAYYGFIIQDAVMTIADGLSLINDKSYDLYLLNLTHLDIFGFKFCEQIRKQTANPILLIGGEKDFNLVRQAMNLRVNDYLPNPVANEELVDSIMKIKESIEEKKAKVLTYNTNQSQPKTASNIIDIVKDYVEQSIHENITLKEISDTLHYNASYLGQKFKCQEKMTFIQYLLEQRMEKAKYLLRFTDMKIYQIAYQVGYTDLDWFYKKFKSHTGVSASVYRETSSEEVVNQQHSI</sequence>
<reference evidence="8" key="1">
    <citation type="journal article" date="2019" name="Int. J. Syst. Evol. Microbiol.">
        <title>The Global Catalogue of Microorganisms (GCM) 10K type strain sequencing project: providing services to taxonomists for standard genome sequencing and annotation.</title>
        <authorList>
            <consortium name="The Broad Institute Genomics Platform"/>
            <consortium name="The Broad Institute Genome Sequencing Center for Infectious Disease"/>
            <person name="Wu L."/>
            <person name="Ma J."/>
        </authorList>
    </citation>
    <scope>NUCLEOTIDE SEQUENCE [LARGE SCALE GENOMIC DNA]</scope>
    <source>
        <strain evidence="8">JCM 17250</strain>
    </source>
</reference>
<evidence type="ECO:0000313" key="7">
    <source>
        <dbReference type="EMBL" id="GAA4070500.1"/>
    </source>
</evidence>
<evidence type="ECO:0000256" key="2">
    <source>
        <dbReference type="ARBA" id="ARBA00023125"/>
    </source>
</evidence>
<comment type="caution">
    <text evidence="7">The sequence shown here is derived from an EMBL/GenBank/DDBJ whole genome shotgun (WGS) entry which is preliminary data.</text>
</comment>
<dbReference type="Proteomes" id="UP001501734">
    <property type="component" value="Unassembled WGS sequence"/>
</dbReference>